<organism evidence="2 3">
    <name type="scientific">Spirosoma liriopis</name>
    <dbReference type="NCBI Taxonomy" id="2937440"/>
    <lineage>
        <taxon>Bacteria</taxon>
        <taxon>Pseudomonadati</taxon>
        <taxon>Bacteroidota</taxon>
        <taxon>Cytophagia</taxon>
        <taxon>Cytophagales</taxon>
        <taxon>Cytophagaceae</taxon>
        <taxon>Spirosoma</taxon>
    </lineage>
</organism>
<keyword evidence="1" id="KW-0732">Signal</keyword>
<keyword evidence="3" id="KW-1185">Reference proteome</keyword>
<name>A0ABT0HEN8_9BACT</name>
<dbReference type="RefSeq" id="WP_248475404.1">
    <property type="nucleotide sequence ID" value="NZ_JALPRF010000001.1"/>
</dbReference>
<dbReference type="EMBL" id="JALPRF010000001">
    <property type="protein sequence ID" value="MCK8490621.1"/>
    <property type="molecule type" value="Genomic_DNA"/>
</dbReference>
<accession>A0ABT0HEN8</accession>
<evidence type="ECO:0000256" key="1">
    <source>
        <dbReference type="SAM" id="SignalP"/>
    </source>
</evidence>
<reference evidence="2 3" key="1">
    <citation type="submission" date="2022-04" db="EMBL/GenBank/DDBJ databases">
        <title>Spirosoma sp. strain RP8 genome sequencing and assembly.</title>
        <authorList>
            <person name="Jung Y."/>
        </authorList>
    </citation>
    <scope>NUCLEOTIDE SEQUENCE [LARGE SCALE GENOMIC DNA]</scope>
    <source>
        <strain evidence="2 3">RP8</strain>
    </source>
</reference>
<comment type="caution">
    <text evidence="2">The sequence shown here is derived from an EMBL/GenBank/DDBJ whole genome shotgun (WGS) entry which is preliminary data.</text>
</comment>
<sequence>MKRCLLFLVVALLPIFSGWAQPNPPTLYPNPEAALQLYRSNLTRLRQEHLNHRSLPDLSFFLFGMGDRAKYIYRAGRLIDALTGHIEEQWTVKSELIVPSEYLVHLTLDDNSTVQIREDETGVWLIQAAATNSNKLPKVRRIRNTKRTVNLPRFASNTFGPVLRVLHHDLLINLIAGSDGVSRPVSNVMVYTKPSYGNAALMGMVLKKTDNLRLIRDWILSIRDPFDWNKPGVAEVDNVGQVLFLVSLVSDRNHPVVQMALDSVNRFRKDKYILGKTDNEDHPVFQTKWLKYGLKSLGLPDPYIIPKQYDSYSALFWWDFTKEHVAGPKFDEEVSATKPYLVWAEDHFYHEKRGMLGTVDYPLSWEQKASDAHYPALTVLDKELVKQKLAFPHARHAAEMFLLLSDQ</sequence>
<evidence type="ECO:0000313" key="3">
    <source>
        <dbReference type="Proteomes" id="UP001202180"/>
    </source>
</evidence>
<evidence type="ECO:0000313" key="2">
    <source>
        <dbReference type="EMBL" id="MCK8490621.1"/>
    </source>
</evidence>
<protein>
    <submittedName>
        <fullName evidence="2">Uncharacterized protein</fullName>
    </submittedName>
</protein>
<proteinExistence type="predicted"/>
<feature type="signal peptide" evidence="1">
    <location>
        <begin position="1"/>
        <end position="20"/>
    </location>
</feature>
<gene>
    <name evidence="2" type="ORF">M0L20_02085</name>
</gene>
<feature type="chain" id="PRO_5045996944" evidence="1">
    <location>
        <begin position="21"/>
        <end position="407"/>
    </location>
</feature>
<dbReference type="Proteomes" id="UP001202180">
    <property type="component" value="Unassembled WGS sequence"/>
</dbReference>